<dbReference type="EMBL" id="JAYKBV010000022">
    <property type="protein sequence ID" value="MEB3041492.1"/>
    <property type="molecule type" value="Genomic_DNA"/>
</dbReference>
<comment type="caution">
    <text evidence="1">The sequence shown here is derived from an EMBL/GenBank/DDBJ whole genome shotgun (WGS) entry which is preliminary data.</text>
</comment>
<evidence type="ECO:0000313" key="1">
    <source>
        <dbReference type="EMBL" id="MEB3041492.1"/>
    </source>
</evidence>
<protein>
    <recommendedName>
        <fullName evidence="3">Lipoprotein</fullName>
    </recommendedName>
</protein>
<dbReference type="RefSeq" id="WP_323980067.1">
    <property type="nucleotide sequence ID" value="NZ_JAYKBV010000022.1"/>
</dbReference>
<reference evidence="1 2" key="1">
    <citation type="submission" date="2023-12" db="EMBL/GenBank/DDBJ databases">
        <title>Genomic sequences of Capnocytophaga and Parvimonas strains.</title>
        <authorList>
            <person name="Watt R.M."/>
            <person name="Wang M."/>
            <person name="Yang T."/>
            <person name="Tong W.M."/>
        </authorList>
    </citation>
    <scope>NUCLEOTIDE SEQUENCE [LARGE SCALE GENOMIC DNA]</scope>
    <source>
        <strain evidence="1 2">CCUG 13156</strain>
    </source>
</reference>
<keyword evidence="2" id="KW-1185">Reference proteome</keyword>
<evidence type="ECO:0000313" key="2">
    <source>
        <dbReference type="Proteomes" id="UP001324270"/>
    </source>
</evidence>
<evidence type="ECO:0008006" key="3">
    <source>
        <dbReference type="Google" id="ProtNLM"/>
    </source>
</evidence>
<name>A0ABU5YC11_9FLAO</name>
<gene>
    <name evidence="1" type="ORF">VJJ49_12465</name>
</gene>
<proteinExistence type="predicted"/>
<accession>A0ABU5YC11</accession>
<sequence length="245" mass="28613">MKEIILFLLLAANFIACKQNTNSIDKKTEKEEFIVTNSEKEEFIVTNSEKEEFTVTNSKKEISFDDLEEVSLPFCIKGSYVKDDLYYVDIDKFLGFHKLKKSLNKEVNALFHKGTIDFLTYKDNPFYELIPYRQNEFDTPPFATKKIQISDSITSILYAYIIEDGEPRIELQTFDKQGNYIDSIILYYRLADECSSERTFCIDKNFKIKIQTDFFCSGELDDGEDFSYHSTDIFKITETGKIVKQ</sequence>
<dbReference type="Proteomes" id="UP001324270">
    <property type="component" value="Unassembled WGS sequence"/>
</dbReference>
<organism evidence="1 2">
    <name type="scientific">Capnocytophaga gingivalis</name>
    <dbReference type="NCBI Taxonomy" id="1017"/>
    <lineage>
        <taxon>Bacteria</taxon>
        <taxon>Pseudomonadati</taxon>
        <taxon>Bacteroidota</taxon>
        <taxon>Flavobacteriia</taxon>
        <taxon>Flavobacteriales</taxon>
        <taxon>Flavobacteriaceae</taxon>
        <taxon>Capnocytophaga</taxon>
    </lineage>
</organism>